<proteinExistence type="predicted"/>
<comment type="caution">
    <text evidence="1">The sequence shown here is derived from an EMBL/GenBank/DDBJ whole genome shotgun (WGS) entry which is preliminary data.</text>
</comment>
<keyword evidence="2" id="KW-1185">Reference proteome</keyword>
<name>A3IJD9_9CHRO</name>
<reference evidence="1 2" key="1">
    <citation type="submission" date="2007-03" db="EMBL/GenBank/DDBJ databases">
        <authorList>
            <person name="Stal L."/>
            <person name="Ferriera S."/>
            <person name="Johnson J."/>
            <person name="Kravitz S."/>
            <person name="Beeson K."/>
            <person name="Sutton G."/>
            <person name="Rogers Y.-H."/>
            <person name="Friedman R."/>
            <person name="Frazier M."/>
            <person name="Venter J.C."/>
        </authorList>
    </citation>
    <scope>NUCLEOTIDE SEQUENCE [LARGE SCALE GENOMIC DNA]</scope>
    <source>
        <strain evidence="1 2">CCY0110</strain>
    </source>
</reference>
<dbReference type="EMBL" id="AAXW01000002">
    <property type="protein sequence ID" value="EAZ93921.1"/>
    <property type="molecule type" value="Genomic_DNA"/>
</dbReference>
<organism evidence="1 2">
    <name type="scientific">Crocosphaera chwakensis CCY0110</name>
    <dbReference type="NCBI Taxonomy" id="391612"/>
    <lineage>
        <taxon>Bacteria</taxon>
        <taxon>Bacillati</taxon>
        <taxon>Cyanobacteriota</taxon>
        <taxon>Cyanophyceae</taxon>
        <taxon>Oscillatoriophycideae</taxon>
        <taxon>Chroococcales</taxon>
        <taxon>Aphanothecaceae</taxon>
        <taxon>Crocosphaera</taxon>
        <taxon>Crocosphaera chwakensis</taxon>
    </lineage>
</organism>
<gene>
    <name evidence="1" type="ORF">CY0110_19037</name>
</gene>
<accession>A3IJD9</accession>
<dbReference type="Proteomes" id="UP000003781">
    <property type="component" value="Unassembled WGS sequence"/>
</dbReference>
<protein>
    <submittedName>
        <fullName evidence="1">Uncharacterized protein</fullName>
    </submittedName>
</protein>
<sequence length="36" mass="4250">MRRKHKINIEQNPSNLEIISLAFYRIVSCRPSQGSY</sequence>
<dbReference type="AlphaFoldDB" id="A3IJD9"/>
<evidence type="ECO:0000313" key="1">
    <source>
        <dbReference type="EMBL" id="EAZ93921.1"/>
    </source>
</evidence>
<evidence type="ECO:0000313" key="2">
    <source>
        <dbReference type="Proteomes" id="UP000003781"/>
    </source>
</evidence>